<dbReference type="InterPro" id="IPR037069">
    <property type="entry name" value="AcylCoA_DH/ox_N_sf"/>
</dbReference>
<dbReference type="Pfam" id="PF00441">
    <property type="entry name" value="Acyl-CoA_dh_1"/>
    <property type="match status" value="1"/>
</dbReference>
<keyword evidence="3" id="KW-0285">Flavoprotein</keyword>
<gene>
    <name evidence="8" type="ORF">CYJ73_15700</name>
</gene>
<dbReference type="Pfam" id="PF02771">
    <property type="entry name" value="Acyl-CoA_dh_N"/>
    <property type="match status" value="1"/>
</dbReference>
<proteinExistence type="inferred from homology"/>
<dbReference type="PANTHER" id="PTHR43884">
    <property type="entry name" value="ACYL-COA DEHYDROGENASE"/>
    <property type="match status" value="1"/>
</dbReference>
<accession>A0A2I1R634</accession>
<comment type="similarity">
    <text evidence="2">Belongs to the acyl-CoA dehydrogenase family.</text>
</comment>
<evidence type="ECO:0000256" key="3">
    <source>
        <dbReference type="ARBA" id="ARBA00022630"/>
    </source>
</evidence>
<feature type="domain" description="Acyl-CoA dehydrogenase/oxidase N-terminal" evidence="7">
    <location>
        <begin position="30"/>
        <end position="76"/>
    </location>
</feature>
<dbReference type="Proteomes" id="UP000234662">
    <property type="component" value="Unassembled WGS sequence"/>
</dbReference>
<dbReference type="Gene3D" id="1.20.140.10">
    <property type="entry name" value="Butyryl-CoA Dehydrogenase, subunit A, domain 3"/>
    <property type="match status" value="1"/>
</dbReference>
<dbReference type="RefSeq" id="WP_101820895.1">
    <property type="nucleotide sequence ID" value="NZ_PKJC01000012.1"/>
</dbReference>
<dbReference type="GO" id="GO:0003995">
    <property type="term" value="F:acyl-CoA dehydrogenase activity"/>
    <property type="evidence" value="ECO:0007669"/>
    <property type="project" value="TreeGrafter"/>
</dbReference>
<sequence length="354" mass="36337">MSDLGTELAAATAAMLARFPVDLRTPDAESGTQLWAALVDAGFTSVDVPEEAGGQGAGLADALAVLDALAGAGALTPYAEHALLAAWLAGSVGHSLDGATATVAVVDDATVDRDGERVRLSGDAVGVAHLATAEVVVALADTPDGPVIAVCRCDSPDVRLDSGTDLSGMSFGDIDFEGVEADFSAASPITVDDLRTRGALVYAVALAAAARTVRERTIRYAAERVQFGRPLAKFQAIQQTLAHMAAQTTLMETAARAAVESTTAADPLTARTAAAAAKVVASRHASEVAAAAHQIHGAIGFTSEHALGRFTTALWGWSDRYGDDHEWADVLAERILDGGVDPWDVIVGGRDGNA</sequence>
<evidence type="ECO:0000256" key="2">
    <source>
        <dbReference type="ARBA" id="ARBA00009347"/>
    </source>
</evidence>
<evidence type="ECO:0000256" key="5">
    <source>
        <dbReference type="ARBA" id="ARBA00023002"/>
    </source>
</evidence>
<comment type="cofactor">
    <cofactor evidence="1">
        <name>FAD</name>
        <dbReference type="ChEBI" id="CHEBI:57692"/>
    </cofactor>
</comment>
<dbReference type="InterPro" id="IPR013786">
    <property type="entry name" value="AcylCoA_DH/ox_N"/>
</dbReference>
<comment type="caution">
    <text evidence="8">The sequence shown here is derived from an EMBL/GenBank/DDBJ whole genome shotgun (WGS) entry which is preliminary data.</text>
</comment>
<dbReference type="InterPro" id="IPR009075">
    <property type="entry name" value="AcylCo_DH/oxidase_C"/>
</dbReference>
<dbReference type="GO" id="GO:0050660">
    <property type="term" value="F:flavin adenine dinucleotide binding"/>
    <property type="evidence" value="ECO:0007669"/>
    <property type="project" value="InterPro"/>
</dbReference>
<dbReference type="SUPFAM" id="SSF56645">
    <property type="entry name" value="Acyl-CoA dehydrogenase NM domain-like"/>
    <property type="match status" value="1"/>
</dbReference>
<dbReference type="AlphaFoldDB" id="A0A2I1R634"/>
<name>A0A2I1R634_9ACTN</name>
<evidence type="ECO:0000259" key="6">
    <source>
        <dbReference type="Pfam" id="PF00441"/>
    </source>
</evidence>
<dbReference type="SUPFAM" id="SSF47203">
    <property type="entry name" value="Acyl-CoA dehydrogenase C-terminal domain-like"/>
    <property type="match status" value="1"/>
</dbReference>
<reference evidence="8 9" key="1">
    <citation type="submission" date="2017-12" db="EMBL/GenBank/DDBJ databases">
        <title>Phylogenetic diversity of female urinary microbiome.</title>
        <authorList>
            <person name="Thomas-White K."/>
            <person name="Wolfe A.J."/>
        </authorList>
    </citation>
    <scope>NUCLEOTIDE SEQUENCE [LARGE SCALE GENOMIC DNA]</scope>
    <source>
        <strain evidence="8 9">UMB0777</strain>
    </source>
</reference>
<dbReference type="InterPro" id="IPR009100">
    <property type="entry name" value="AcylCoA_DH/oxidase_NM_dom_sf"/>
</dbReference>
<evidence type="ECO:0000256" key="4">
    <source>
        <dbReference type="ARBA" id="ARBA00022827"/>
    </source>
</evidence>
<dbReference type="Gene3D" id="1.10.540.10">
    <property type="entry name" value="Acyl-CoA dehydrogenase/oxidase, N-terminal domain"/>
    <property type="match status" value="1"/>
</dbReference>
<dbReference type="PANTHER" id="PTHR43884:SF20">
    <property type="entry name" value="ACYL-COA DEHYDROGENASE FADE28"/>
    <property type="match status" value="1"/>
</dbReference>
<evidence type="ECO:0000259" key="7">
    <source>
        <dbReference type="Pfam" id="PF02771"/>
    </source>
</evidence>
<dbReference type="EMBL" id="PKJC01000012">
    <property type="protein sequence ID" value="PKZ64601.1"/>
    <property type="molecule type" value="Genomic_DNA"/>
</dbReference>
<feature type="domain" description="Acyl-CoA dehydrogenase/oxidase C-terminal" evidence="6">
    <location>
        <begin position="200"/>
        <end position="311"/>
    </location>
</feature>
<organism evidence="8 9">
    <name type="scientific">Gordonia terrae</name>
    <dbReference type="NCBI Taxonomy" id="2055"/>
    <lineage>
        <taxon>Bacteria</taxon>
        <taxon>Bacillati</taxon>
        <taxon>Actinomycetota</taxon>
        <taxon>Actinomycetes</taxon>
        <taxon>Mycobacteriales</taxon>
        <taxon>Gordoniaceae</taxon>
        <taxon>Gordonia</taxon>
    </lineage>
</organism>
<keyword evidence="5" id="KW-0560">Oxidoreductase</keyword>
<evidence type="ECO:0000313" key="8">
    <source>
        <dbReference type="EMBL" id="PKZ64601.1"/>
    </source>
</evidence>
<evidence type="ECO:0000313" key="9">
    <source>
        <dbReference type="Proteomes" id="UP000234662"/>
    </source>
</evidence>
<evidence type="ECO:0000256" key="1">
    <source>
        <dbReference type="ARBA" id="ARBA00001974"/>
    </source>
</evidence>
<protein>
    <submittedName>
        <fullName evidence="8">Acyl-CoA dehydrogenase</fullName>
    </submittedName>
</protein>
<keyword evidence="4" id="KW-0274">FAD</keyword>
<dbReference type="InterPro" id="IPR036250">
    <property type="entry name" value="AcylCo_DH-like_C"/>
</dbReference>